<evidence type="ECO:0000259" key="6">
    <source>
        <dbReference type="Pfam" id="PF02837"/>
    </source>
</evidence>
<dbReference type="AlphaFoldDB" id="A0A6L9XU63"/>
<dbReference type="Pfam" id="PF00703">
    <property type="entry name" value="Glyco_hydro_2"/>
    <property type="match status" value="1"/>
</dbReference>
<evidence type="ECO:0000259" key="8">
    <source>
        <dbReference type="Pfam" id="PF18565"/>
    </source>
</evidence>
<dbReference type="InterPro" id="IPR036156">
    <property type="entry name" value="Beta-gal/glucu_dom_sf"/>
</dbReference>
<keyword evidence="10" id="KW-1185">Reference proteome</keyword>
<evidence type="ECO:0000256" key="3">
    <source>
        <dbReference type="ARBA" id="ARBA00023295"/>
    </source>
</evidence>
<feature type="domain" description="Glycoside hydrolase family 2" evidence="8">
    <location>
        <begin position="702"/>
        <end position="800"/>
    </location>
</feature>
<name>A0A6L9XU63_9MICO</name>
<dbReference type="InterPro" id="IPR040605">
    <property type="entry name" value="Glyco_hydro2_dom5"/>
</dbReference>
<accession>A0A6L9XU63</accession>
<dbReference type="Gene3D" id="2.60.40.10">
    <property type="entry name" value="Immunoglobulins"/>
    <property type="match status" value="3"/>
</dbReference>
<evidence type="ECO:0000259" key="4">
    <source>
        <dbReference type="Pfam" id="PF00703"/>
    </source>
</evidence>
<dbReference type="InterPro" id="IPR008979">
    <property type="entry name" value="Galactose-bd-like_sf"/>
</dbReference>
<feature type="domain" description="Glycoside hydrolase family 2 immunoglobulin-like beta-sandwich" evidence="4">
    <location>
        <begin position="159"/>
        <end position="263"/>
    </location>
</feature>
<comment type="similarity">
    <text evidence="1">Belongs to the glycosyl hydrolase 2 family.</text>
</comment>
<gene>
    <name evidence="9" type="ORF">G3T36_03560</name>
</gene>
<dbReference type="InterPro" id="IPR006101">
    <property type="entry name" value="Glyco_hydro_2"/>
</dbReference>
<evidence type="ECO:0000256" key="2">
    <source>
        <dbReference type="ARBA" id="ARBA00022801"/>
    </source>
</evidence>
<dbReference type="SUPFAM" id="SSF51445">
    <property type="entry name" value="(Trans)glycosidases"/>
    <property type="match status" value="1"/>
</dbReference>
<feature type="domain" description="Glycoside hydrolase family 2 catalytic" evidence="5">
    <location>
        <begin position="273"/>
        <end position="445"/>
    </location>
</feature>
<dbReference type="GO" id="GO:0005975">
    <property type="term" value="P:carbohydrate metabolic process"/>
    <property type="evidence" value="ECO:0007669"/>
    <property type="project" value="InterPro"/>
</dbReference>
<dbReference type="InterPro" id="IPR006104">
    <property type="entry name" value="Glyco_hydro_2_N"/>
</dbReference>
<organism evidence="9 10">
    <name type="scientific">Leifsonia tongyongensis</name>
    <dbReference type="NCBI Taxonomy" id="1268043"/>
    <lineage>
        <taxon>Bacteria</taxon>
        <taxon>Bacillati</taxon>
        <taxon>Actinomycetota</taxon>
        <taxon>Actinomycetes</taxon>
        <taxon>Micrococcales</taxon>
        <taxon>Microbacteriaceae</taxon>
        <taxon>Leifsonia</taxon>
    </lineage>
</organism>
<dbReference type="InterPro" id="IPR017853">
    <property type="entry name" value="GH"/>
</dbReference>
<dbReference type="InterPro" id="IPR032311">
    <property type="entry name" value="DUF4982"/>
</dbReference>
<dbReference type="Pfam" id="PF16355">
    <property type="entry name" value="DUF4982"/>
    <property type="match status" value="1"/>
</dbReference>
<proteinExistence type="inferred from homology"/>
<dbReference type="PANTHER" id="PTHR42732">
    <property type="entry name" value="BETA-GALACTOSIDASE"/>
    <property type="match status" value="1"/>
</dbReference>
<dbReference type="Gene3D" id="2.60.120.260">
    <property type="entry name" value="Galactose-binding domain-like"/>
    <property type="match status" value="1"/>
</dbReference>
<dbReference type="InterPro" id="IPR006102">
    <property type="entry name" value="Ig-like_GH2"/>
</dbReference>
<evidence type="ECO:0000313" key="10">
    <source>
        <dbReference type="Proteomes" id="UP000474967"/>
    </source>
</evidence>
<evidence type="ECO:0000313" key="9">
    <source>
        <dbReference type="EMBL" id="NEN04940.1"/>
    </source>
</evidence>
<evidence type="ECO:0000256" key="1">
    <source>
        <dbReference type="ARBA" id="ARBA00007401"/>
    </source>
</evidence>
<sequence length="805" mass="87947">MRTLFNGGWTVQPNVSVFSQLVPKGDQKNEVTLPHDAMITFARTESSGASNGYFPGGAVTYSKVFDVPEEWRRKRVAVEFEGVYRDAMVYVNGVFAGQHPNGYTGFRIALDDFLDYGKPNAIRVDARAHMDSRWYSGLGIYRDVYLTVTALTHITASGIRISTPDVDDERAVIAVATELVNEDISTQTTRLTTTIVDANGEDLARVSSPVTLRPGDSAVARHRLYLPNPKRWSVDTPNRYSVRSELGEGERLIETRDTAFGVRTLQIDPQNGLRINGESIKLRGACVHHDNGILGGAAFRRAEERKVELLKSAGFNAIRSSHNPMSPAMLDACDRLGMLVMDESFDMWTRGKNPFDYSLNFPEWWERDIEALVEKDFNRPSVIAYSIGNEILEAGNALSAKWGRAIAEKIRNLDGSRFITNSISGFVATISDILEDFQEQVGDLERGGVNDLMTAMGDLMNEISLSDQVTAMTEESHSVVDIVGHNYADARYLADQSAFPDRVVVGTETLSKRIDIIWDLVTRLPHVIGDFTWTGYDYLGEAGLGLTVYGPANEPSPDPTAYPGILAWCGDIDITGYRRPASFYREIVYGLRSQPFIAVGQPAPAGRRAAALDWAWSDTTDSWSWNLEEGAPLNVEVYSDAPEVELLVNGKSLGRAPAGHAARFRANFTVPYQPGELLAITRNGNSESGRSVLRTAAAPADLRLGVDRPVIPARDIAFVTIEVVDANGTLATNCDRTVSIDVDGPAELLALGSARPSTNEVYNSHSHTTFGGRALAVIRSTDVGEAIVTVRADGLAAATATINSA</sequence>
<dbReference type="Gene3D" id="3.20.20.80">
    <property type="entry name" value="Glycosidases"/>
    <property type="match status" value="1"/>
</dbReference>
<dbReference type="SUPFAM" id="SSF49785">
    <property type="entry name" value="Galactose-binding domain-like"/>
    <property type="match status" value="1"/>
</dbReference>
<feature type="domain" description="Glycosyl hydrolases family 2 sugar binding" evidence="6">
    <location>
        <begin position="57"/>
        <end position="147"/>
    </location>
</feature>
<dbReference type="Proteomes" id="UP000474967">
    <property type="component" value="Unassembled WGS sequence"/>
</dbReference>
<dbReference type="InterPro" id="IPR051913">
    <property type="entry name" value="GH2_Domain-Containing"/>
</dbReference>
<dbReference type="Pfam" id="PF02836">
    <property type="entry name" value="Glyco_hydro_2_C"/>
    <property type="match status" value="1"/>
</dbReference>
<comment type="caution">
    <text evidence="9">The sequence shown here is derived from an EMBL/GenBank/DDBJ whole genome shotgun (WGS) entry which is preliminary data.</text>
</comment>
<evidence type="ECO:0000259" key="5">
    <source>
        <dbReference type="Pfam" id="PF02836"/>
    </source>
</evidence>
<dbReference type="SUPFAM" id="SSF49373">
    <property type="entry name" value="Invasin/intimin cell-adhesion fragments"/>
    <property type="match status" value="1"/>
</dbReference>
<dbReference type="Pfam" id="PF18565">
    <property type="entry name" value="Glyco_hydro2_C5"/>
    <property type="match status" value="1"/>
</dbReference>
<dbReference type="Pfam" id="PF02837">
    <property type="entry name" value="Glyco_hydro_2_N"/>
    <property type="match status" value="1"/>
</dbReference>
<keyword evidence="3" id="KW-0326">Glycosidase</keyword>
<evidence type="ECO:0000259" key="7">
    <source>
        <dbReference type="Pfam" id="PF16355"/>
    </source>
</evidence>
<protein>
    <submittedName>
        <fullName evidence="9">Glycoside hydrolase family 2 protein</fullName>
    </submittedName>
</protein>
<keyword evidence="2 9" id="KW-0378">Hydrolase</keyword>
<dbReference type="PANTHER" id="PTHR42732:SF1">
    <property type="entry name" value="BETA-MANNOSIDASE"/>
    <property type="match status" value="1"/>
</dbReference>
<dbReference type="InterPro" id="IPR006103">
    <property type="entry name" value="Glyco_hydro_2_cat"/>
</dbReference>
<reference evidence="9 10" key="1">
    <citation type="journal article" date="2014" name="J. Microbiol.">
        <title>Diaminobutyricibacter tongyongensis gen. nov., sp. nov. and Homoserinibacter gongjuensis gen. nov., sp. nov. belong to the family Microbacteriaceae.</title>
        <authorList>
            <person name="Kim S.J."/>
            <person name="Ahn J.H."/>
            <person name="Weon H.Y."/>
            <person name="Hamada M."/>
            <person name="Suzuki K."/>
            <person name="Kwon S.W."/>
        </authorList>
    </citation>
    <scope>NUCLEOTIDE SEQUENCE [LARGE SCALE GENOMIC DNA]</scope>
    <source>
        <strain evidence="9 10">NBRC 108724</strain>
    </source>
</reference>
<dbReference type="InterPro" id="IPR013783">
    <property type="entry name" value="Ig-like_fold"/>
</dbReference>
<dbReference type="EMBL" id="JAAGWY010000001">
    <property type="protein sequence ID" value="NEN04940.1"/>
    <property type="molecule type" value="Genomic_DNA"/>
</dbReference>
<dbReference type="GO" id="GO:0004553">
    <property type="term" value="F:hydrolase activity, hydrolyzing O-glycosyl compounds"/>
    <property type="evidence" value="ECO:0007669"/>
    <property type="project" value="InterPro"/>
</dbReference>
<feature type="domain" description="DUF4982" evidence="7">
    <location>
        <begin position="630"/>
        <end position="684"/>
    </location>
</feature>
<dbReference type="PRINTS" id="PR00132">
    <property type="entry name" value="GLHYDRLASE2"/>
</dbReference>
<dbReference type="SUPFAM" id="SSF49303">
    <property type="entry name" value="beta-Galactosidase/glucuronidase domain"/>
    <property type="match status" value="1"/>
</dbReference>
<dbReference type="InterPro" id="IPR008964">
    <property type="entry name" value="Invasin/intimin_cell_adhesion"/>
</dbReference>